<dbReference type="Gene3D" id="3.10.520.10">
    <property type="entry name" value="ApbE-like domains"/>
    <property type="match status" value="1"/>
</dbReference>
<keyword evidence="7" id="KW-0274">FAD</keyword>
<evidence type="ECO:0000256" key="7">
    <source>
        <dbReference type="ARBA" id="ARBA00022827"/>
    </source>
</evidence>
<name>B4D184_9BACT</name>
<dbReference type="SUPFAM" id="SSF143631">
    <property type="entry name" value="ApbE-like"/>
    <property type="match status" value="1"/>
</dbReference>
<evidence type="ECO:0000256" key="9">
    <source>
        <dbReference type="ARBA" id="ARBA00031306"/>
    </source>
</evidence>
<sequence>MPVDAWTFAVLRAAAQVHRISSGAFDVTVAPHLQRLGFLPGERAAAWRATGAVSFADVDLLPGRRVRFRRPDVCIDLGGIAKGFAVDRAVATLRNAGVQHGLVNAGGDLRVFGDEQAIAVRHPEDPGATLHGLRLANAALATSAHYFAARWQPEQTLAAIVHPSTGQQCAQVRSATVRASSTMLADALTKVVMLRAEAALPVLNHFRADAIFVSAGGEQKCCPHWHATLEFSS</sequence>
<protein>
    <recommendedName>
        <fullName evidence="3">FAD:protein FMN transferase</fullName>
        <ecNumber evidence="2">2.7.1.180</ecNumber>
    </recommendedName>
    <alternativeName>
        <fullName evidence="9">Flavin transferase</fullName>
    </alternativeName>
</protein>
<keyword evidence="6" id="KW-0479">Metal-binding</keyword>
<evidence type="ECO:0000256" key="8">
    <source>
        <dbReference type="ARBA" id="ARBA00022842"/>
    </source>
</evidence>
<gene>
    <name evidence="11" type="ORF">CfE428DRAFT_2685</name>
</gene>
<dbReference type="AlphaFoldDB" id="B4D184"/>
<dbReference type="EC" id="2.7.1.180" evidence="2"/>
<evidence type="ECO:0000256" key="4">
    <source>
        <dbReference type="ARBA" id="ARBA00022630"/>
    </source>
</evidence>
<evidence type="ECO:0000256" key="2">
    <source>
        <dbReference type="ARBA" id="ARBA00011955"/>
    </source>
</evidence>
<dbReference type="STRING" id="497964.CfE428DRAFT_2685"/>
<proteinExistence type="predicted"/>
<keyword evidence="11" id="KW-0812">Transmembrane</keyword>
<dbReference type="EMBL" id="ABVL01000006">
    <property type="protein sequence ID" value="EDY20096.1"/>
    <property type="molecule type" value="Genomic_DNA"/>
</dbReference>
<comment type="cofactor">
    <cofactor evidence="1">
        <name>Mg(2+)</name>
        <dbReference type="ChEBI" id="CHEBI:18420"/>
    </cofactor>
</comment>
<evidence type="ECO:0000256" key="1">
    <source>
        <dbReference type="ARBA" id="ARBA00001946"/>
    </source>
</evidence>
<comment type="caution">
    <text evidence="11">The sequence shown here is derived from an EMBL/GenBank/DDBJ whole genome shotgun (WGS) entry which is preliminary data.</text>
</comment>
<evidence type="ECO:0000256" key="3">
    <source>
        <dbReference type="ARBA" id="ARBA00016337"/>
    </source>
</evidence>
<dbReference type="InterPro" id="IPR003374">
    <property type="entry name" value="ApbE-like_sf"/>
</dbReference>
<keyword evidence="11" id="KW-0472">Membrane</keyword>
<dbReference type="eggNOG" id="COG1477">
    <property type="taxonomic scope" value="Bacteria"/>
</dbReference>
<keyword evidence="4" id="KW-0285">Flavoprotein</keyword>
<dbReference type="InParanoid" id="B4D184"/>
<evidence type="ECO:0000313" key="11">
    <source>
        <dbReference type="EMBL" id="EDY20096.1"/>
    </source>
</evidence>
<evidence type="ECO:0000256" key="6">
    <source>
        <dbReference type="ARBA" id="ARBA00022723"/>
    </source>
</evidence>
<dbReference type="PANTHER" id="PTHR30040">
    <property type="entry name" value="THIAMINE BIOSYNTHESIS LIPOPROTEIN APBE"/>
    <property type="match status" value="1"/>
</dbReference>
<evidence type="ECO:0000313" key="12">
    <source>
        <dbReference type="Proteomes" id="UP000005824"/>
    </source>
</evidence>
<dbReference type="InterPro" id="IPR024932">
    <property type="entry name" value="ApbE"/>
</dbReference>
<dbReference type="GO" id="GO:0046872">
    <property type="term" value="F:metal ion binding"/>
    <property type="evidence" value="ECO:0007669"/>
    <property type="project" value="UniProtKB-KW"/>
</dbReference>
<keyword evidence="12" id="KW-1185">Reference proteome</keyword>
<accession>B4D184</accession>
<evidence type="ECO:0000256" key="10">
    <source>
        <dbReference type="ARBA" id="ARBA00048540"/>
    </source>
</evidence>
<dbReference type="Proteomes" id="UP000005824">
    <property type="component" value="Unassembled WGS sequence"/>
</dbReference>
<keyword evidence="11" id="KW-0449">Lipoprotein</keyword>
<keyword evidence="8" id="KW-0460">Magnesium</keyword>
<dbReference type="Pfam" id="PF02424">
    <property type="entry name" value="ApbE"/>
    <property type="match status" value="1"/>
</dbReference>
<comment type="catalytic activity">
    <reaction evidence="10">
        <text>L-threonyl-[protein] + FAD = FMN-L-threonyl-[protein] + AMP + H(+)</text>
        <dbReference type="Rhea" id="RHEA:36847"/>
        <dbReference type="Rhea" id="RHEA-COMP:11060"/>
        <dbReference type="Rhea" id="RHEA-COMP:11061"/>
        <dbReference type="ChEBI" id="CHEBI:15378"/>
        <dbReference type="ChEBI" id="CHEBI:30013"/>
        <dbReference type="ChEBI" id="CHEBI:57692"/>
        <dbReference type="ChEBI" id="CHEBI:74257"/>
        <dbReference type="ChEBI" id="CHEBI:456215"/>
        <dbReference type="EC" id="2.7.1.180"/>
    </reaction>
</comment>
<dbReference type="GO" id="GO:0016740">
    <property type="term" value="F:transferase activity"/>
    <property type="evidence" value="ECO:0007669"/>
    <property type="project" value="UniProtKB-KW"/>
</dbReference>
<dbReference type="PANTHER" id="PTHR30040:SF2">
    <property type="entry name" value="FAD:PROTEIN FMN TRANSFERASE"/>
    <property type="match status" value="1"/>
</dbReference>
<keyword evidence="5" id="KW-0808">Transferase</keyword>
<evidence type="ECO:0000256" key="5">
    <source>
        <dbReference type="ARBA" id="ARBA00022679"/>
    </source>
</evidence>
<reference evidence="11 12" key="1">
    <citation type="journal article" date="2011" name="J. Bacteriol.">
        <title>Genome sequence of Chthoniobacter flavus Ellin428, an aerobic heterotrophic soil bacterium.</title>
        <authorList>
            <person name="Kant R."/>
            <person name="van Passel M.W."/>
            <person name="Palva A."/>
            <person name="Lucas S."/>
            <person name="Lapidus A."/>
            <person name="Glavina Del Rio T."/>
            <person name="Dalin E."/>
            <person name="Tice H."/>
            <person name="Bruce D."/>
            <person name="Goodwin L."/>
            <person name="Pitluck S."/>
            <person name="Larimer F.W."/>
            <person name="Land M.L."/>
            <person name="Hauser L."/>
            <person name="Sangwan P."/>
            <person name="de Vos W.M."/>
            <person name="Janssen P.H."/>
            <person name="Smidt H."/>
        </authorList>
    </citation>
    <scope>NUCLEOTIDE SEQUENCE [LARGE SCALE GENOMIC DNA]</scope>
    <source>
        <strain evidence="11 12">Ellin428</strain>
    </source>
</reference>
<organism evidence="11 12">
    <name type="scientific">Chthoniobacter flavus Ellin428</name>
    <dbReference type="NCBI Taxonomy" id="497964"/>
    <lineage>
        <taxon>Bacteria</taxon>
        <taxon>Pseudomonadati</taxon>
        <taxon>Verrucomicrobiota</taxon>
        <taxon>Spartobacteria</taxon>
        <taxon>Chthoniobacterales</taxon>
        <taxon>Chthoniobacteraceae</taxon>
        <taxon>Chthoniobacter</taxon>
    </lineage>
</organism>